<accession>A0AAV5UW16</accession>
<evidence type="ECO:0008006" key="3">
    <source>
        <dbReference type="Google" id="ProtNLM"/>
    </source>
</evidence>
<dbReference type="EMBL" id="BTSY01000001">
    <property type="protein sequence ID" value="GMT11314.1"/>
    <property type="molecule type" value="Genomic_DNA"/>
</dbReference>
<dbReference type="AlphaFoldDB" id="A0AAV5UW16"/>
<reference evidence="1" key="1">
    <citation type="submission" date="2023-10" db="EMBL/GenBank/DDBJ databases">
        <title>Genome assembly of Pristionchus species.</title>
        <authorList>
            <person name="Yoshida K."/>
            <person name="Sommer R.J."/>
        </authorList>
    </citation>
    <scope>NUCLEOTIDE SEQUENCE</scope>
    <source>
        <strain evidence="1">RS5133</strain>
    </source>
</reference>
<organism evidence="1 2">
    <name type="scientific">Pristionchus fissidentatus</name>
    <dbReference type="NCBI Taxonomy" id="1538716"/>
    <lineage>
        <taxon>Eukaryota</taxon>
        <taxon>Metazoa</taxon>
        <taxon>Ecdysozoa</taxon>
        <taxon>Nematoda</taxon>
        <taxon>Chromadorea</taxon>
        <taxon>Rhabditida</taxon>
        <taxon>Rhabditina</taxon>
        <taxon>Diplogasteromorpha</taxon>
        <taxon>Diplogasteroidea</taxon>
        <taxon>Neodiplogasteridae</taxon>
        <taxon>Pristionchus</taxon>
    </lineage>
</organism>
<evidence type="ECO:0000313" key="2">
    <source>
        <dbReference type="Proteomes" id="UP001432322"/>
    </source>
</evidence>
<feature type="non-terminal residue" evidence="1">
    <location>
        <position position="1"/>
    </location>
</feature>
<evidence type="ECO:0000313" key="1">
    <source>
        <dbReference type="EMBL" id="GMT11314.1"/>
    </source>
</evidence>
<protein>
    <recommendedName>
        <fullName evidence="3">DUF38 domain-containing protein</fullName>
    </recommendedName>
</protein>
<sequence>HLKQTPRLNLEFMIQITVDNEFVQHCPRIFKENHIPKSGLEIKEVHFENFDSKAAEKLAEFILSLKLRKLRISHISKFPEHIFDSVFLAKFVSASTHSNYCFQYEPRATRPPNIWTPDENFLQVMCRFKKFHYNRLNMDANLLIELCLVKIHSAFVSITEKI</sequence>
<dbReference type="Proteomes" id="UP001432322">
    <property type="component" value="Unassembled WGS sequence"/>
</dbReference>
<name>A0AAV5UW16_9BILA</name>
<proteinExistence type="predicted"/>
<gene>
    <name evidence="1" type="ORF">PFISCL1PPCAC_2611</name>
</gene>
<comment type="caution">
    <text evidence="1">The sequence shown here is derived from an EMBL/GenBank/DDBJ whole genome shotgun (WGS) entry which is preliminary data.</text>
</comment>
<keyword evidence="2" id="KW-1185">Reference proteome</keyword>